<dbReference type="KEGG" id="dtm:BJL86_3213"/>
<evidence type="ECO:0000256" key="5">
    <source>
        <dbReference type="ARBA" id="ARBA00023163"/>
    </source>
</evidence>
<sequence>MVVSGFSAEPTGVGRIDVTRLCRIFVAVAEHRSFGLAADYLGLSQPSVSQSIRRFEAQIGFEVFRRTRDGAVLSEEGRQLLPLARVVVRDVDSFELAATQLASDRDSISIGVGLAAPAWVAAAAARAASSLATRVAVERGADSALIEKVETGELSAVIVEFPSPLGDLVKGVGHVAERRLAIPEGRASAASTRTPWSEVSGLDLAITPRALGPAAWDQLTDRLTDAAGPRSITEVEATDHLLPAVAGRTCFAVVDASATALPGTTLVPLPATFSAQYRVLVHPDRQVAADGTDVRSVLDRGVRRANPQVRE</sequence>
<keyword evidence="4" id="KW-0010">Activator</keyword>
<dbReference type="GO" id="GO:0032993">
    <property type="term" value="C:protein-DNA complex"/>
    <property type="evidence" value="ECO:0007669"/>
    <property type="project" value="TreeGrafter"/>
</dbReference>
<evidence type="ECO:0000256" key="4">
    <source>
        <dbReference type="ARBA" id="ARBA00023159"/>
    </source>
</evidence>
<keyword evidence="3" id="KW-0238">DNA-binding</keyword>
<dbReference type="EMBL" id="CP015961">
    <property type="protein sequence ID" value="ANI93972.1"/>
    <property type="molecule type" value="Genomic_DNA"/>
</dbReference>
<gene>
    <name evidence="7" type="ORF">BJL86_3213</name>
</gene>
<dbReference type="PANTHER" id="PTHR30346">
    <property type="entry name" value="TRANSCRIPTIONAL DUAL REGULATOR HCAR-RELATED"/>
    <property type="match status" value="1"/>
</dbReference>
<dbReference type="GO" id="GO:0003700">
    <property type="term" value="F:DNA-binding transcription factor activity"/>
    <property type="evidence" value="ECO:0007669"/>
    <property type="project" value="InterPro"/>
</dbReference>
<name>A0A173LRL6_9ACTN</name>
<organism evidence="7 8">
    <name type="scientific">Dietzia timorensis</name>
    <dbReference type="NCBI Taxonomy" id="499555"/>
    <lineage>
        <taxon>Bacteria</taxon>
        <taxon>Bacillati</taxon>
        <taxon>Actinomycetota</taxon>
        <taxon>Actinomycetes</taxon>
        <taxon>Mycobacteriales</taxon>
        <taxon>Dietziaceae</taxon>
        <taxon>Dietzia</taxon>
    </lineage>
</organism>
<dbReference type="PROSITE" id="PS50931">
    <property type="entry name" value="HTH_LYSR"/>
    <property type="match status" value="1"/>
</dbReference>
<proteinExistence type="inferred from homology"/>
<evidence type="ECO:0000259" key="6">
    <source>
        <dbReference type="PROSITE" id="PS50931"/>
    </source>
</evidence>
<evidence type="ECO:0000313" key="7">
    <source>
        <dbReference type="EMBL" id="ANI93972.1"/>
    </source>
</evidence>
<dbReference type="Pfam" id="PF00126">
    <property type="entry name" value="HTH_1"/>
    <property type="match status" value="1"/>
</dbReference>
<dbReference type="Gene3D" id="1.10.10.10">
    <property type="entry name" value="Winged helix-like DNA-binding domain superfamily/Winged helix DNA-binding domain"/>
    <property type="match status" value="1"/>
</dbReference>
<keyword evidence="2" id="KW-0805">Transcription regulation</keyword>
<accession>A0A173LRL6</accession>
<dbReference type="AlphaFoldDB" id="A0A173LRL6"/>
<dbReference type="Proteomes" id="UP000186104">
    <property type="component" value="Chromosome"/>
</dbReference>
<dbReference type="SUPFAM" id="SSF46785">
    <property type="entry name" value="Winged helix' DNA-binding domain"/>
    <property type="match status" value="1"/>
</dbReference>
<keyword evidence="5" id="KW-0804">Transcription</keyword>
<dbReference type="Gene3D" id="3.40.190.10">
    <property type="entry name" value="Periplasmic binding protein-like II"/>
    <property type="match status" value="2"/>
</dbReference>
<evidence type="ECO:0000256" key="2">
    <source>
        <dbReference type="ARBA" id="ARBA00023015"/>
    </source>
</evidence>
<keyword evidence="8" id="KW-1185">Reference proteome</keyword>
<dbReference type="InterPro" id="IPR036388">
    <property type="entry name" value="WH-like_DNA-bd_sf"/>
</dbReference>
<evidence type="ECO:0000313" key="8">
    <source>
        <dbReference type="Proteomes" id="UP000186104"/>
    </source>
</evidence>
<dbReference type="PANTHER" id="PTHR30346:SF28">
    <property type="entry name" value="HTH-TYPE TRANSCRIPTIONAL REGULATOR CYNR"/>
    <property type="match status" value="1"/>
</dbReference>
<feature type="domain" description="HTH lysR-type" evidence="6">
    <location>
        <begin position="17"/>
        <end position="74"/>
    </location>
</feature>
<dbReference type="SUPFAM" id="SSF53850">
    <property type="entry name" value="Periplasmic binding protein-like II"/>
    <property type="match status" value="1"/>
</dbReference>
<protein>
    <submittedName>
        <fullName evidence="7">HTH-type transcriptional regulator HdfR</fullName>
    </submittedName>
</protein>
<comment type="similarity">
    <text evidence="1">Belongs to the LysR transcriptional regulatory family.</text>
</comment>
<dbReference type="PRINTS" id="PR00039">
    <property type="entry name" value="HTHLYSR"/>
</dbReference>
<evidence type="ECO:0000256" key="1">
    <source>
        <dbReference type="ARBA" id="ARBA00009437"/>
    </source>
</evidence>
<dbReference type="GO" id="GO:0003677">
    <property type="term" value="F:DNA binding"/>
    <property type="evidence" value="ECO:0007669"/>
    <property type="project" value="UniProtKB-KW"/>
</dbReference>
<reference evidence="7 8" key="1">
    <citation type="submission" date="2016-06" db="EMBL/GenBank/DDBJ databases">
        <title>Complete genome sequence of a saline-alkali tolerant type strain Dietzia timorensis ID05-A0528T.</title>
        <authorList>
            <person name="Wu X."/>
        </authorList>
    </citation>
    <scope>NUCLEOTIDE SEQUENCE [LARGE SCALE GENOMIC DNA]</scope>
    <source>
        <strain evidence="7 8">ID05-A0528</strain>
    </source>
</reference>
<dbReference type="STRING" id="499555.BJL86_3213"/>
<dbReference type="InterPro" id="IPR036390">
    <property type="entry name" value="WH_DNA-bd_sf"/>
</dbReference>
<dbReference type="InterPro" id="IPR000847">
    <property type="entry name" value="LysR_HTH_N"/>
</dbReference>
<evidence type="ECO:0000256" key="3">
    <source>
        <dbReference type="ARBA" id="ARBA00023125"/>
    </source>
</evidence>